<organism evidence="4 5">
    <name type="scientific">Conidiobolus coronatus (strain ATCC 28846 / CBS 209.66 / NRRL 28638)</name>
    <name type="common">Delacroixia coronata</name>
    <dbReference type="NCBI Taxonomy" id="796925"/>
    <lineage>
        <taxon>Eukaryota</taxon>
        <taxon>Fungi</taxon>
        <taxon>Fungi incertae sedis</taxon>
        <taxon>Zoopagomycota</taxon>
        <taxon>Entomophthoromycotina</taxon>
        <taxon>Entomophthoromycetes</taxon>
        <taxon>Entomophthorales</taxon>
        <taxon>Ancylistaceae</taxon>
        <taxon>Conidiobolus</taxon>
    </lineage>
</organism>
<keyword evidence="1" id="KW-0862">Zinc</keyword>
<feature type="compositionally biased region" description="Low complexity" evidence="2">
    <location>
        <begin position="268"/>
        <end position="291"/>
    </location>
</feature>
<evidence type="ECO:0000256" key="1">
    <source>
        <dbReference type="PROSITE-ProRule" id="PRU00047"/>
    </source>
</evidence>
<dbReference type="SUPFAM" id="SSF57756">
    <property type="entry name" value="Retrovirus zinc finger-like domains"/>
    <property type="match status" value="1"/>
</dbReference>
<dbReference type="EMBL" id="KQ965049">
    <property type="protein sequence ID" value="KXN64950.1"/>
    <property type="molecule type" value="Genomic_DNA"/>
</dbReference>
<evidence type="ECO:0000259" key="3">
    <source>
        <dbReference type="PROSITE" id="PS50158"/>
    </source>
</evidence>
<name>A0A137NQK0_CONC2</name>
<dbReference type="Pfam" id="PF00098">
    <property type="entry name" value="zf-CCHC"/>
    <property type="match status" value="1"/>
</dbReference>
<proteinExistence type="predicted"/>
<keyword evidence="1" id="KW-0479">Metal-binding</keyword>
<feature type="region of interest" description="Disordered" evidence="2">
    <location>
        <begin position="262"/>
        <end position="291"/>
    </location>
</feature>
<gene>
    <name evidence="4" type="ORF">CONCODRAFT_13645</name>
</gene>
<dbReference type="Proteomes" id="UP000070444">
    <property type="component" value="Unassembled WGS sequence"/>
</dbReference>
<accession>A0A137NQK0</accession>
<dbReference type="InterPro" id="IPR036875">
    <property type="entry name" value="Znf_CCHC_sf"/>
</dbReference>
<dbReference type="SMART" id="SM00343">
    <property type="entry name" value="ZnF_C2HC"/>
    <property type="match status" value="1"/>
</dbReference>
<keyword evidence="1" id="KW-0863">Zinc-finger</keyword>
<feature type="domain" description="CCHC-type" evidence="3">
    <location>
        <begin position="297"/>
        <end position="312"/>
    </location>
</feature>
<protein>
    <recommendedName>
        <fullName evidence="3">CCHC-type domain-containing protein</fullName>
    </recommendedName>
</protein>
<feature type="non-terminal residue" evidence="4">
    <location>
        <position position="453"/>
    </location>
</feature>
<evidence type="ECO:0000313" key="5">
    <source>
        <dbReference type="Proteomes" id="UP000070444"/>
    </source>
</evidence>
<evidence type="ECO:0000313" key="4">
    <source>
        <dbReference type="EMBL" id="KXN64950.1"/>
    </source>
</evidence>
<dbReference type="InterPro" id="IPR001878">
    <property type="entry name" value="Znf_CCHC"/>
</dbReference>
<dbReference type="GO" id="GO:0008270">
    <property type="term" value="F:zinc ion binding"/>
    <property type="evidence" value="ECO:0007669"/>
    <property type="project" value="UniProtKB-KW"/>
</dbReference>
<keyword evidence="5" id="KW-1185">Reference proteome</keyword>
<sequence>MKINKDHAPGQSLEGLIEDILDEYYVNNRPRQYADNTNNLENLGNNVALIAALNRPNIPMPMTGAIANYNVSSNGNEVGTLEDYVVEERKSNSQLSNLIQYNQEEYSDGISGQFRGSNKFSHHLTVYRPFKHKEYPSYDAEGKENVHSYLDRIFMIKGLNRDDHQRVLMELIINAKGIFREWIRKPNNKRLFTIARGFEKEMIKRFESYNPIDNLHNNNSLKMDRNKESVADYIDQMETLYSNFQFNPVLRIEEAISRARQYRSSLPNSRNINNSQTNNRTSQNISNNQNNKNNGACYTCGKFGHRSKECPNLNTYAAAMAQPADNINNLDGKLEEEAIRTITAALGKVGRLRKNQIEPYQTTNLTTDSNSEKIPELVTIKENESVQTSLNNTAQDTSNANTADLDVEMEDSKTTIQNTMYNSIKKATEAAKRAKRKDLLGEEGLSDIIKEIL</sequence>
<dbReference type="AlphaFoldDB" id="A0A137NQK0"/>
<evidence type="ECO:0000256" key="2">
    <source>
        <dbReference type="SAM" id="MobiDB-lite"/>
    </source>
</evidence>
<reference evidence="4 5" key="1">
    <citation type="journal article" date="2015" name="Genome Biol. Evol.">
        <title>Phylogenomic analyses indicate that early fungi evolved digesting cell walls of algal ancestors of land plants.</title>
        <authorList>
            <person name="Chang Y."/>
            <person name="Wang S."/>
            <person name="Sekimoto S."/>
            <person name="Aerts A.L."/>
            <person name="Choi C."/>
            <person name="Clum A."/>
            <person name="LaButti K.M."/>
            <person name="Lindquist E.A."/>
            <person name="Yee Ngan C."/>
            <person name="Ohm R.A."/>
            <person name="Salamov A.A."/>
            <person name="Grigoriev I.V."/>
            <person name="Spatafora J.W."/>
            <person name="Berbee M.L."/>
        </authorList>
    </citation>
    <scope>NUCLEOTIDE SEQUENCE [LARGE SCALE GENOMIC DNA]</scope>
    <source>
        <strain evidence="4 5">NRRL 28638</strain>
    </source>
</reference>
<dbReference type="GO" id="GO:0003676">
    <property type="term" value="F:nucleic acid binding"/>
    <property type="evidence" value="ECO:0007669"/>
    <property type="project" value="InterPro"/>
</dbReference>
<dbReference type="PROSITE" id="PS50158">
    <property type="entry name" value="ZF_CCHC"/>
    <property type="match status" value="1"/>
</dbReference>
<dbReference type="Gene3D" id="4.10.60.10">
    <property type="entry name" value="Zinc finger, CCHC-type"/>
    <property type="match status" value="1"/>
</dbReference>